<dbReference type="AlphaFoldDB" id="X1PPL1"/>
<accession>X1PPL1</accession>
<dbReference type="EMBL" id="BARV01029561">
    <property type="protein sequence ID" value="GAI32824.1"/>
    <property type="molecule type" value="Genomic_DNA"/>
</dbReference>
<organism evidence="1">
    <name type="scientific">marine sediment metagenome</name>
    <dbReference type="NCBI Taxonomy" id="412755"/>
    <lineage>
        <taxon>unclassified sequences</taxon>
        <taxon>metagenomes</taxon>
        <taxon>ecological metagenomes</taxon>
    </lineage>
</organism>
<protein>
    <recommendedName>
        <fullName evidence="2">Radical SAM C-terminal extension domain-containing protein</fullName>
    </recommendedName>
</protein>
<evidence type="ECO:0008006" key="2">
    <source>
        <dbReference type="Google" id="ProtNLM"/>
    </source>
</evidence>
<name>X1PPL1_9ZZZZ</name>
<dbReference type="PANTHER" id="PTHR43075:SF1">
    <property type="entry name" value="FORMATE LYASE ACTIVATING ENZYME, PUTATIVE (AFU_ORTHOLOGUE AFUA_2G15630)-RELATED"/>
    <property type="match status" value="1"/>
</dbReference>
<reference evidence="1" key="1">
    <citation type="journal article" date="2014" name="Front. Microbiol.">
        <title>High frequency of phylogenetically diverse reductive dehalogenase-homologous genes in deep subseafloor sedimentary metagenomes.</title>
        <authorList>
            <person name="Kawai M."/>
            <person name="Futagami T."/>
            <person name="Toyoda A."/>
            <person name="Takaki Y."/>
            <person name="Nishi S."/>
            <person name="Hori S."/>
            <person name="Arai W."/>
            <person name="Tsubouchi T."/>
            <person name="Morono Y."/>
            <person name="Uchiyama I."/>
            <person name="Ito T."/>
            <person name="Fujiyama A."/>
            <person name="Inagaki F."/>
            <person name="Takami H."/>
        </authorList>
    </citation>
    <scope>NUCLEOTIDE SEQUENCE</scope>
    <source>
        <strain evidence="1">Expedition CK06-06</strain>
    </source>
</reference>
<dbReference type="PANTHER" id="PTHR43075">
    <property type="entry name" value="FORMATE LYASE ACTIVATING ENZYME, PUTATIVE (AFU_ORTHOLOGUE AFUA_2G15630)-RELATED"/>
    <property type="match status" value="1"/>
</dbReference>
<comment type="caution">
    <text evidence="1">The sequence shown here is derived from an EMBL/GenBank/DDBJ whole genome shotgun (WGS) entry which is preliminary data.</text>
</comment>
<evidence type="ECO:0000313" key="1">
    <source>
        <dbReference type="EMBL" id="GAI32824.1"/>
    </source>
</evidence>
<proteinExistence type="predicted"/>
<gene>
    <name evidence="1" type="ORF">S06H3_47108</name>
</gene>
<dbReference type="InterPro" id="IPR040085">
    <property type="entry name" value="MJ0674-like"/>
</dbReference>
<sequence length="97" mass="11433">MYRQVGDLELNEEGIAQRGLLVRHLILPNEGAGTRKVFSFLREEISPRTYLSTMSQYFPAYKAQEFRELNRKVTREEYEEALHIASELGLERGWRQD</sequence>